<reference evidence="2" key="1">
    <citation type="submission" date="2015-11" db="EMBL/GenBank/DDBJ databases">
        <authorList>
            <person name="Zong Z."/>
            <person name="Wu W."/>
            <person name="Feng Y."/>
        </authorList>
    </citation>
    <scope>NUCLEOTIDE SEQUENCE</scope>
    <source>
        <strain evidence="2">WCHCF65</strain>
        <plasmid evidence="2">pKPC2_CF65</plasmid>
    </source>
</reference>
<dbReference type="EMBL" id="KU176944">
    <property type="protein sequence ID" value="ALT06342.1"/>
    <property type="molecule type" value="Genomic_DNA"/>
</dbReference>
<accession>A0A0U3BMZ9</accession>
<gene>
    <name evidence="2" type="ORF">pKPC2_CF65_00039</name>
</gene>
<name>A0A0U3BMZ9_CITFR</name>
<evidence type="ECO:0000256" key="1">
    <source>
        <dbReference type="SAM" id="SignalP"/>
    </source>
</evidence>
<organism evidence="2">
    <name type="scientific">Citrobacter freundii</name>
    <dbReference type="NCBI Taxonomy" id="546"/>
    <lineage>
        <taxon>Bacteria</taxon>
        <taxon>Pseudomonadati</taxon>
        <taxon>Pseudomonadota</taxon>
        <taxon>Gammaproteobacteria</taxon>
        <taxon>Enterobacterales</taxon>
        <taxon>Enterobacteriaceae</taxon>
        <taxon>Citrobacter</taxon>
        <taxon>Citrobacter freundii complex</taxon>
    </lineage>
</organism>
<feature type="signal peptide" evidence="1">
    <location>
        <begin position="1"/>
        <end position="23"/>
    </location>
</feature>
<sequence>MKIKSWIVAGCFLMAGCDQVQNAADNTLTAAFNDAGMKQPGIVLSPGLNIDDHGKKAVLYGDKMCPKSLMSSAVESGCIFIEPDDKAVTVRLSNAGEPLKKEVWTVEREGQYPKEVIRLKRPDGSYVMPWGNKAVIAKSPG</sequence>
<dbReference type="PROSITE" id="PS51257">
    <property type="entry name" value="PROKAR_LIPOPROTEIN"/>
    <property type="match status" value="1"/>
</dbReference>
<keyword evidence="2" id="KW-0614">Plasmid</keyword>
<evidence type="ECO:0000313" key="2">
    <source>
        <dbReference type="EMBL" id="ALT06342.1"/>
    </source>
</evidence>
<proteinExistence type="predicted"/>
<evidence type="ECO:0008006" key="3">
    <source>
        <dbReference type="Google" id="ProtNLM"/>
    </source>
</evidence>
<protein>
    <recommendedName>
        <fullName evidence="3">Lipoprotein</fullName>
    </recommendedName>
</protein>
<feature type="chain" id="PRO_5006836646" description="Lipoprotein" evidence="1">
    <location>
        <begin position="24"/>
        <end position="141"/>
    </location>
</feature>
<dbReference type="AlphaFoldDB" id="A0A0U3BMZ9"/>
<keyword evidence="1" id="KW-0732">Signal</keyword>
<geneLocation type="plasmid" evidence="2">
    <name>pKPC2_CF65</name>
</geneLocation>
<dbReference type="RefSeq" id="WP_053389868.1">
    <property type="nucleotide sequence ID" value="NZ_KU176944.1"/>
</dbReference>